<sequence length="352" mass="41535">MYIEFFILKSGLHLQGERTISGIYHLLKGKKSIQSIHDARMFQIEKVYGLYPNLHKEFFDKKVKELNKNELISFETNSEEIFRLTNAGKQWLNQHDNIIPYSYFNGLKYSSISPIFYERLLLLIQTLTNSNKKNFSFIPIVDKVAVTSWVKNYYRKTKRDNQTLLHHLYHDISSILQQIKPTEAAIFVDRLTGYKYYGMSIDQLANKYSLEPEDIRLLLVGIIHQMLQRIDNNKDNYRILPLLLTDLSGNHLITNTAKRTKQLLDRNYSIDHIARIRGLKENTIQDHIVEIALYDTDFPIYNYVDKKVEKEIVAAITQLKSFKLREIKHAVHENISYFQIRLVLSQTEYQLK</sequence>
<protein>
    <submittedName>
        <fullName evidence="2">Helix-turn-helix domain-containing protein</fullName>
    </submittedName>
</protein>
<evidence type="ECO:0000313" key="2">
    <source>
        <dbReference type="EMBL" id="MFD2045893.1"/>
    </source>
</evidence>
<organism evidence="2 3">
    <name type="scientific">Ornithinibacillus salinisoli</name>
    <dbReference type="NCBI Taxonomy" id="1848459"/>
    <lineage>
        <taxon>Bacteria</taxon>
        <taxon>Bacillati</taxon>
        <taxon>Bacillota</taxon>
        <taxon>Bacilli</taxon>
        <taxon>Bacillales</taxon>
        <taxon>Bacillaceae</taxon>
        <taxon>Ornithinibacillus</taxon>
    </lineage>
</organism>
<comment type="caution">
    <text evidence="2">The sequence shown here is derived from an EMBL/GenBank/DDBJ whole genome shotgun (WGS) entry which is preliminary data.</text>
</comment>
<proteinExistence type="predicted"/>
<evidence type="ECO:0000259" key="1">
    <source>
        <dbReference type="Pfam" id="PF14493"/>
    </source>
</evidence>
<feature type="domain" description="Helicase Helix-turn-helix" evidence="1">
    <location>
        <begin position="256"/>
        <end position="344"/>
    </location>
</feature>
<gene>
    <name evidence="2" type="ORF">ACFSJF_16575</name>
</gene>
<evidence type="ECO:0000313" key="3">
    <source>
        <dbReference type="Proteomes" id="UP001597383"/>
    </source>
</evidence>
<dbReference type="InterPro" id="IPR029491">
    <property type="entry name" value="Helicase_HTH"/>
</dbReference>
<keyword evidence="3" id="KW-1185">Reference proteome</keyword>
<dbReference type="InterPro" id="IPR008308">
    <property type="entry name" value="YpbB-like"/>
</dbReference>
<dbReference type="EMBL" id="JBHUHQ010000021">
    <property type="protein sequence ID" value="MFD2045893.1"/>
    <property type="molecule type" value="Genomic_DNA"/>
</dbReference>
<name>A0ABW4W354_9BACI</name>
<dbReference type="PIRSF" id="PIRSF021350">
    <property type="entry name" value="UCP021350"/>
    <property type="match status" value="1"/>
</dbReference>
<reference evidence="3" key="1">
    <citation type="journal article" date="2019" name="Int. J. Syst. Evol. Microbiol.">
        <title>The Global Catalogue of Microorganisms (GCM) 10K type strain sequencing project: providing services to taxonomists for standard genome sequencing and annotation.</title>
        <authorList>
            <consortium name="The Broad Institute Genomics Platform"/>
            <consortium name="The Broad Institute Genome Sequencing Center for Infectious Disease"/>
            <person name="Wu L."/>
            <person name="Ma J."/>
        </authorList>
    </citation>
    <scope>NUCLEOTIDE SEQUENCE [LARGE SCALE GENOMIC DNA]</scope>
    <source>
        <strain evidence="3">R28</strain>
    </source>
</reference>
<accession>A0ABW4W354</accession>
<dbReference type="RefSeq" id="WP_377557176.1">
    <property type="nucleotide sequence ID" value="NZ_JBHUHQ010000021.1"/>
</dbReference>
<dbReference type="Proteomes" id="UP001597383">
    <property type="component" value="Unassembled WGS sequence"/>
</dbReference>
<dbReference type="Gene3D" id="1.10.10.1390">
    <property type="entry name" value="ATP-dependent DNA helicase RecQ"/>
    <property type="match status" value="1"/>
</dbReference>
<dbReference type="Pfam" id="PF14493">
    <property type="entry name" value="HTH_40"/>
    <property type="match status" value="1"/>
</dbReference>